<feature type="domain" description="C2H2-type" evidence="2">
    <location>
        <begin position="346"/>
        <end position="374"/>
    </location>
</feature>
<evidence type="ECO:0000259" key="2">
    <source>
        <dbReference type="SMART" id="SM00355"/>
    </source>
</evidence>
<feature type="domain" description="C2H2-type" evidence="2">
    <location>
        <begin position="427"/>
        <end position="449"/>
    </location>
</feature>
<name>A0A6A5UBS8_9PLEO</name>
<dbReference type="OrthoDB" id="6133115at2759"/>
<proteinExistence type="predicted"/>
<dbReference type="Proteomes" id="UP000800035">
    <property type="component" value="Unassembled WGS sequence"/>
</dbReference>
<evidence type="ECO:0000313" key="3">
    <source>
        <dbReference type="EMBL" id="KAF1960346.1"/>
    </source>
</evidence>
<dbReference type="PANTHER" id="PTHR35391">
    <property type="entry name" value="C2H2-TYPE DOMAIN-CONTAINING PROTEIN-RELATED"/>
    <property type="match status" value="1"/>
</dbReference>
<accession>A0A6A5UBS8</accession>
<dbReference type="SMART" id="SM00355">
    <property type="entry name" value="ZnF_C2H2"/>
    <property type="match status" value="3"/>
</dbReference>
<protein>
    <recommendedName>
        <fullName evidence="2">C2H2-type domain-containing protein</fullName>
    </recommendedName>
</protein>
<reference evidence="3" key="1">
    <citation type="journal article" date="2020" name="Stud. Mycol.">
        <title>101 Dothideomycetes genomes: a test case for predicting lifestyles and emergence of pathogens.</title>
        <authorList>
            <person name="Haridas S."/>
            <person name="Albert R."/>
            <person name="Binder M."/>
            <person name="Bloem J."/>
            <person name="Labutti K."/>
            <person name="Salamov A."/>
            <person name="Andreopoulos B."/>
            <person name="Baker S."/>
            <person name="Barry K."/>
            <person name="Bills G."/>
            <person name="Bluhm B."/>
            <person name="Cannon C."/>
            <person name="Castanera R."/>
            <person name="Culley D."/>
            <person name="Daum C."/>
            <person name="Ezra D."/>
            <person name="Gonzalez J."/>
            <person name="Henrissat B."/>
            <person name="Kuo A."/>
            <person name="Liang C."/>
            <person name="Lipzen A."/>
            <person name="Lutzoni F."/>
            <person name="Magnuson J."/>
            <person name="Mondo S."/>
            <person name="Nolan M."/>
            <person name="Ohm R."/>
            <person name="Pangilinan J."/>
            <person name="Park H.-J."/>
            <person name="Ramirez L."/>
            <person name="Alfaro M."/>
            <person name="Sun H."/>
            <person name="Tritt A."/>
            <person name="Yoshinaga Y."/>
            <person name="Zwiers L.-H."/>
            <person name="Turgeon B."/>
            <person name="Goodwin S."/>
            <person name="Spatafora J."/>
            <person name="Crous P."/>
            <person name="Grigoriev I."/>
        </authorList>
    </citation>
    <scope>NUCLEOTIDE SEQUENCE</scope>
    <source>
        <strain evidence="3">CBS 675.92</strain>
    </source>
</reference>
<dbReference type="PANTHER" id="PTHR35391:SF7">
    <property type="entry name" value="C2H2-TYPE DOMAIN-CONTAINING PROTEIN"/>
    <property type="match status" value="1"/>
</dbReference>
<feature type="domain" description="C2H2-type" evidence="2">
    <location>
        <begin position="378"/>
        <end position="402"/>
    </location>
</feature>
<feature type="non-terminal residue" evidence="3">
    <location>
        <position position="491"/>
    </location>
</feature>
<feature type="compositionally biased region" description="Polar residues" evidence="1">
    <location>
        <begin position="472"/>
        <end position="491"/>
    </location>
</feature>
<dbReference type="EMBL" id="ML976983">
    <property type="protein sequence ID" value="KAF1960346.1"/>
    <property type="molecule type" value="Genomic_DNA"/>
</dbReference>
<keyword evidence="4" id="KW-1185">Reference proteome</keyword>
<gene>
    <name evidence="3" type="ORF">CC80DRAFT_356731</name>
</gene>
<feature type="region of interest" description="Disordered" evidence="1">
    <location>
        <begin position="60"/>
        <end position="92"/>
    </location>
</feature>
<evidence type="ECO:0000313" key="4">
    <source>
        <dbReference type="Proteomes" id="UP000800035"/>
    </source>
</evidence>
<organism evidence="3 4">
    <name type="scientific">Byssothecium circinans</name>
    <dbReference type="NCBI Taxonomy" id="147558"/>
    <lineage>
        <taxon>Eukaryota</taxon>
        <taxon>Fungi</taxon>
        <taxon>Dikarya</taxon>
        <taxon>Ascomycota</taxon>
        <taxon>Pezizomycotina</taxon>
        <taxon>Dothideomycetes</taxon>
        <taxon>Pleosporomycetidae</taxon>
        <taxon>Pleosporales</taxon>
        <taxon>Massarineae</taxon>
        <taxon>Massarinaceae</taxon>
        <taxon>Byssothecium</taxon>
    </lineage>
</organism>
<sequence>MPRHEVDHEFGRFKIWCGNLGAVQSGKSSLDARLRESTVMQNHVLKHLIRLSQTLKNSKEVTSGARLPLEALPKPEPSDGSSTEESDDDEEPRELHLHMITIRGILNDLYMLAFKIRNSSTRPTSMLRIKHFSEIDVDTGVDKFVAFEEYDRRRVEEILLQMRRLDPKGNSEYHSETHLILNENNYLVDRLVATINKRRKILRYWQRHAQKLAEMPKETQKVVVQRQQQSQLELRAELPERERKIERSGTKSELIAPSSAGKTFLSTTEATLFDRNLHDITETQSIISYASTAVNIHGGGVDLPPPPAAASKGPEFSCLYCGIVCASRQGKGRRWKAHILHDLQPYICTYENCNDGNRLYPSRTAWLEHEHLTHRQIWQCFEHSGLQFSSKAALSSHLQSDHVSGITNSQIQNLVEFSELSVEDTRTVCPFCLVEGPFQKGFENHMAYHMENFSMISVSRNSAMYDEENSETNENQSGQAQRCSSRESLFS</sequence>
<feature type="region of interest" description="Disordered" evidence="1">
    <location>
        <begin position="465"/>
        <end position="491"/>
    </location>
</feature>
<dbReference type="InterPro" id="IPR013087">
    <property type="entry name" value="Znf_C2H2_type"/>
</dbReference>
<dbReference type="AlphaFoldDB" id="A0A6A5UBS8"/>
<feature type="compositionally biased region" description="Acidic residues" evidence="1">
    <location>
        <begin position="82"/>
        <end position="92"/>
    </location>
</feature>
<evidence type="ECO:0000256" key="1">
    <source>
        <dbReference type="SAM" id="MobiDB-lite"/>
    </source>
</evidence>